<name>A0A0A9H6F5_ARUDO</name>
<dbReference type="AlphaFoldDB" id="A0A0A9H6F5"/>
<organism evidence="1">
    <name type="scientific">Arundo donax</name>
    <name type="common">Giant reed</name>
    <name type="synonym">Donax arundinaceus</name>
    <dbReference type="NCBI Taxonomy" id="35708"/>
    <lineage>
        <taxon>Eukaryota</taxon>
        <taxon>Viridiplantae</taxon>
        <taxon>Streptophyta</taxon>
        <taxon>Embryophyta</taxon>
        <taxon>Tracheophyta</taxon>
        <taxon>Spermatophyta</taxon>
        <taxon>Magnoliopsida</taxon>
        <taxon>Liliopsida</taxon>
        <taxon>Poales</taxon>
        <taxon>Poaceae</taxon>
        <taxon>PACMAD clade</taxon>
        <taxon>Arundinoideae</taxon>
        <taxon>Arundineae</taxon>
        <taxon>Arundo</taxon>
    </lineage>
</organism>
<sequence>MYPITWQLGSRLLSTQWSELAQMPVPERFESMTSCTSDPYRTLRVLLTSVHSVEAVG</sequence>
<evidence type="ECO:0000313" key="1">
    <source>
        <dbReference type="EMBL" id="JAE30436.1"/>
    </source>
</evidence>
<dbReference type="EMBL" id="GBRH01167460">
    <property type="protein sequence ID" value="JAE30436.1"/>
    <property type="molecule type" value="Transcribed_RNA"/>
</dbReference>
<protein>
    <submittedName>
        <fullName evidence="1">Uncharacterized protein</fullName>
    </submittedName>
</protein>
<proteinExistence type="predicted"/>
<reference evidence="1" key="1">
    <citation type="submission" date="2014-09" db="EMBL/GenBank/DDBJ databases">
        <authorList>
            <person name="Magalhaes I.L.F."/>
            <person name="Oliveira U."/>
            <person name="Santos F.R."/>
            <person name="Vidigal T.H.D.A."/>
            <person name="Brescovit A.D."/>
            <person name="Santos A.J."/>
        </authorList>
    </citation>
    <scope>NUCLEOTIDE SEQUENCE</scope>
    <source>
        <tissue evidence="1">Shoot tissue taken approximately 20 cm above the soil surface</tissue>
    </source>
</reference>
<reference evidence="1" key="2">
    <citation type="journal article" date="2015" name="Data Brief">
        <title>Shoot transcriptome of the giant reed, Arundo donax.</title>
        <authorList>
            <person name="Barrero R.A."/>
            <person name="Guerrero F.D."/>
            <person name="Moolhuijzen P."/>
            <person name="Goolsby J.A."/>
            <person name="Tidwell J."/>
            <person name="Bellgard S.E."/>
            <person name="Bellgard M.I."/>
        </authorList>
    </citation>
    <scope>NUCLEOTIDE SEQUENCE</scope>
    <source>
        <tissue evidence="1">Shoot tissue taken approximately 20 cm above the soil surface</tissue>
    </source>
</reference>
<accession>A0A0A9H6F5</accession>